<evidence type="ECO:0000313" key="1">
    <source>
        <dbReference type="EMBL" id="RZF21481.1"/>
    </source>
</evidence>
<organism evidence="1 2">
    <name type="scientific">Halobacteriovorax vibrionivorans</name>
    <dbReference type="NCBI Taxonomy" id="2152716"/>
    <lineage>
        <taxon>Bacteria</taxon>
        <taxon>Pseudomonadati</taxon>
        <taxon>Bdellovibrionota</taxon>
        <taxon>Bacteriovoracia</taxon>
        <taxon>Bacteriovoracales</taxon>
        <taxon>Halobacteriovoraceae</taxon>
        <taxon>Halobacteriovorax</taxon>
    </lineage>
</organism>
<accession>A0ABY0IHZ0</accession>
<protein>
    <submittedName>
        <fullName evidence="1">Uncharacterized protein</fullName>
    </submittedName>
</protein>
<dbReference type="RefSeq" id="WP_115360908.1">
    <property type="nucleotide sequence ID" value="NZ_QDKL01000002.1"/>
</dbReference>
<gene>
    <name evidence="1" type="ORF">DAY19_07275</name>
</gene>
<dbReference type="EMBL" id="QDKL01000002">
    <property type="protein sequence ID" value="RZF21481.1"/>
    <property type="molecule type" value="Genomic_DNA"/>
</dbReference>
<reference evidence="2" key="1">
    <citation type="journal article" date="2019" name="Int. J. Syst. Evol. Microbiol.">
        <title>Halobacteriovorax valvorus sp. nov., a novel prokaryotic predator isolated from coastal seawater of China.</title>
        <authorList>
            <person name="Chen M.-X."/>
        </authorList>
    </citation>
    <scope>NUCLEOTIDE SEQUENCE [LARGE SCALE GENOMIC DNA]</scope>
    <source>
        <strain evidence="2">BL9</strain>
    </source>
</reference>
<evidence type="ECO:0000313" key="2">
    <source>
        <dbReference type="Proteomes" id="UP000443582"/>
    </source>
</evidence>
<proteinExistence type="predicted"/>
<comment type="caution">
    <text evidence="1">The sequence shown here is derived from an EMBL/GenBank/DDBJ whole genome shotgun (WGS) entry which is preliminary data.</text>
</comment>
<sequence>MKISYLFFLVVFLLNFFIPNDALAVKNEGLDSIVTGIDVNGNESSCLRMVQPLYCSMEIQVGDLHGLDCRARGFKAVQCGCHNFVCVEYETETVVGVDRQGMKRSCHPMKEGTSCTEIFTEDEAFAERCQEKGGVAVACGCHDYICVKN</sequence>
<keyword evidence="2" id="KW-1185">Reference proteome</keyword>
<dbReference type="Proteomes" id="UP000443582">
    <property type="component" value="Unassembled WGS sequence"/>
</dbReference>
<name>A0ABY0IHZ0_9BACT</name>